<dbReference type="EMBL" id="BMCU01000006">
    <property type="protein sequence ID" value="GGG26897.1"/>
    <property type="molecule type" value="Genomic_DNA"/>
</dbReference>
<dbReference type="GO" id="GO:0005524">
    <property type="term" value="F:ATP binding"/>
    <property type="evidence" value="ECO:0007669"/>
    <property type="project" value="UniProtKB-KW"/>
</dbReference>
<comment type="caution">
    <text evidence="9">The sequence shown here is derived from an EMBL/GenBank/DDBJ whole genome shotgun (WGS) entry which is preliminary data.</text>
</comment>
<dbReference type="Proteomes" id="UP000654257">
    <property type="component" value="Unassembled WGS sequence"/>
</dbReference>
<evidence type="ECO:0000256" key="3">
    <source>
        <dbReference type="ARBA" id="ARBA00022741"/>
    </source>
</evidence>
<dbReference type="InterPro" id="IPR042099">
    <property type="entry name" value="ANL_N_sf"/>
</dbReference>
<protein>
    <submittedName>
        <fullName evidence="9">Acetoacetate-CoA ligase</fullName>
    </submittedName>
</protein>
<keyword evidence="2 9" id="KW-0436">Ligase</keyword>
<evidence type="ECO:0000256" key="5">
    <source>
        <dbReference type="SAM" id="MobiDB-lite"/>
    </source>
</evidence>
<keyword evidence="4" id="KW-0067">ATP-binding</keyword>
<feature type="region of interest" description="Disordered" evidence="5">
    <location>
        <begin position="1"/>
        <end position="23"/>
    </location>
</feature>
<dbReference type="InterPro" id="IPR025110">
    <property type="entry name" value="AMP-bd_C"/>
</dbReference>
<evidence type="ECO:0000259" key="7">
    <source>
        <dbReference type="Pfam" id="PF13193"/>
    </source>
</evidence>
<dbReference type="GO" id="GO:0006629">
    <property type="term" value="P:lipid metabolic process"/>
    <property type="evidence" value="ECO:0007669"/>
    <property type="project" value="InterPro"/>
</dbReference>
<dbReference type="NCBIfam" id="NF002937">
    <property type="entry name" value="PRK03584.1"/>
    <property type="match status" value="1"/>
</dbReference>
<dbReference type="InterPro" id="IPR020845">
    <property type="entry name" value="AMP-binding_CS"/>
</dbReference>
<dbReference type="GO" id="GO:0030729">
    <property type="term" value="F:acetoacetate-CoA ligase activity"/>
    <property type="evidence" value="ECO:0007669"/>
    <property type="project" value="InterPro"/>
</dbReference>
<comment type="similarity">
    <text evidence="1">Belongs to the ATP-dependent AMP-binding enzyme family.</text>
</comment>
<gene>
    <name evidence="9" type="ORF">GCM10007304_45860</name>
</gene>
<evidence type="ECO:0000313" key="9">
    <source>
        <dbReference type="EMBL" id="GGG26897.1"/>
    </source>
</evidence>
<dbReference type="AlphaFoldDB" id="A0A917G7Q3"/>
<proteinExistence type="inferred from homology"/>
<feature type="domain" description="AMP-dependent synthetase/ligase" evidence="6">
    <location>
        <begin position="119"/>
        <end position="474"/>
    </location>
</feature>
<feature type="domain" description="AMP-binding enzyme C-terminal" evidence="7">
    <location>
        <begin position="545"/>
        <end position="616"/>
    </location>
</feature>
<dbReference type="Pfam" id="PF00501">
    <property type="entry name" value="AMP-binding"/>
    <property type="match status" value="1"/>
</dbReference>
<dbReference type="PROSITE" id="PS00455">
    <property type="entry name" value="AMP_BINDING"/>
    <property type="match status" value="1"/>
</dbReference>
<dbReference type="InterPro" id="IPR032387">
    <property type="entry name" value="ACAS_N"/>
</dbReference>
<dbReference type="Pfam" id="PF16177">
    <property type="entry name" value="ACAS_N"/>
    <property type="match status" value="1"/>
</dbReference>
<evidence type="ECO:0000256" key="4">
    <source>
        <dbReference type="ARBA" id="ARBA00022840"/>
    </source>
</evidence>
<reference evidence="9" key="2">
    <citation type="submission" date="2020-09" db="EMBL/GenBank/DDBJ databases">
        <authorList>
            <person name="Sun Q."/>
            <person name="Sedlacek I."/>
        </authorList>
    </citation>
    <scope>NUCLEOTIDE SEQUENCE</scope>
    <source>
        <strain evidence="9">CCM 7905</strain>
    </source>
</reference>
<dbReference type="InterPro" id="IPR000873">
    <property type="entry name" value="AMP-dep_synth/lig_dom"/>
</dbReference>
<name>A0A917G7Q3_9NOCA</name>
<feature type="compositionally biased region" description="Polar residues" evidence="5">
    <location>
        <begin position="11"/>
        <end position="21"/>
    </location>
</feature>
<accession>A0A917G7Q3</accession>
<dbReference type="PANTHER" id="PTHR42921">
    <property type="entry name" value="ACETOACETYL-COA SYNTHETASE"/>
    <property type="match status" value="1"/>
</dbReference>
<evidence type="ECO:0000256" key="1">
    <source>
        <dbReference type="ARBA" id="ARBA00006432"/>
    </source>
</evidence>
<dbReference type="Gene3D" id="3.30.300.30">
    <property type="match status" value="1"/>
</dbReference>
<dbReference type="Pfam" id="PF13193">
    <property type="entry name" value="AMP-binding_C"/>
    <property type="match status" value="1"/>
</dbReference>
<evidence type="ECO:0000313" key="10">
    <source>
        <dbReference type="Proteomes" id="UP000654257"/>
    </source>
</evidence>
<organism evidence="9 10">
    <name type="scientific">Rhodococcoides trifolii</name>
    <dbReference type="NCBI Taxonomy" id="908250"/>
    <lineage>
        <taxon>Bacteria</taxon>
        <taxon>Bacillati</taxon>
        <taxon>Actinomycetota</taxon>
        <taxon>Actinomycetes</taxon>
        <taxon>Mycobacteriales</taxon>
        <taxon>Nocardiaceae</taxon>
        <taxon>Rhodococcoides</taxon>
    </lineage>
</organism>
<keyword evidence="3" id="KW-0547">Nucleotide-binding</keyword>
<feature type="domain" description="Acetyl-coenzyme A synthetase N-terminal" evidence="8">
    <location>
        <begin position="48"/>
        <end position="103"/>
    </location>
</feature>
<dbReference type="InterPro" id="IPR005914">
    <property type="entry name" value="Acac_CoA_synth"/>
</dbReference>
<keyword evidence="10" id="KW-1185">Reference proteome</keyword>
<dbReference type="SUPFAM" id="SSF56801">
    <property type="entry name" value="Acetyl-CoA synthetase-like"/>
    <property type="match status" value="1"/>
</dbReference>
<evidence type="ECO:0000259" key="8">
    <source>
        <dbReference type="Pfam" id="PF16177"/>
    </source>
</evidence>
<sequence>MTDMNAPAETLSESGSWTPPSSGARHLAAFTDHLLRSGSVDREVTADYSSLWRWSIAQPDAFWRAFASFSGVDVETPPDVAVVPHAMSGADWFPGTTVNYTEQVFRGPPRPGNAVLSVDEDGTTVGTSWQELRRQVSSVAEFLRRSGVGHGDRVAAVLPNRLEAVVGLLAAASVGAVWSVVAPEFGSEAIVSRLRQLDPVVLLVTTGYDYGGVRRDRESVVLEVVGAIPSLREIVWVGPMPSADDARGREWDEIVSEDPPWHTESVPFDHPLWVLFSSGTTGVPKGIVHGHGGVLLEHLKTWTLHADLDPGDRLFVVGSTSWVVWNTLVSGLLRGATIVLLDGNPAYPTLDRVWQVAAEHRVSVLGLGAGYVHASMHAGLPIADTNDLTALRMVQVTGSPLSTDAYTWLRRELGDLWLASVSGGTDVAGIFLGGAPTEPVRPGRLQPPALGVAAAGWDADGRAVVDEPAELVITVPMPSMPLRFWNDEDGSRFHESYFATYPGVWRHGDLVEFAADGSSVIVGRSDSTLNRNGIRLGPADLYRVVEALPEVREALVVGIEDAGDYYMPMFIDVADGVDDGAAVDAVRAAIRASLSPRYVPDDIVPVRTIPHTRTGKKLEVPVKRVLQGVPVDEVVDSGSVDDAAVLGEIRSEISRRRPGWLS</sequence>
<dbReference type="Gene3D" id="3.40.50.12780">
    <property type="entry name" value="N-terminal domain of ligase-like"/>
    <property type="match status" value="1"/>
</dbReference>
<dbReference type="InterPro" id="IPR045851">
    <property type="entry name" value="AMP-bd_C_sf"/>
</dbReference>
<evidence type="ECO:0000256" key="2">
    <source>
        <dbReference type="ARBA" id="ARBA00022598"/>
    </source>
</evidence>
<dbReference type="PANTHER" id="PTHR42921:SF1">
    <property type="entry name" value="ACETOACETYL-COA SYNTHETASE"/>
    <property type="match status" value="1"/>
</dbReference>
<evidence type="ECO:0000259" key="6">
    <source>
        <dbReference type="Pfam" id="PF00501"/>
    </source>
</evidence>
<reference evidence="9" key="1">
    <citation type="journal article" date="2014" name="Int. J. Syst. Evol. Microbiol.">
        <title>Complete genome sequence of Corynebacterium casei LMG S-19264T (=DSM 44701T), isolated from a smear-ripened cheese.</title>
        <authorList>
            <consortium name="US DOE Joint Genome Institute (JGI-PGF)"/>
            <person name="Walter F."/>
            <person name="Albersmeier A."/>
            <person name="Kalinowski J."/>
            <person name="Ruckert C."/>
        </authorList>
    </citation>
    <scope>NUCLEOTIDE SEQUENCE</scope>
    <source>
        <strain evidence="9">CCM 7905</strain>
    </source>
</reference>
<dbReference type="NCBIfam" id="TIGR01217">
    <property type="entry name" value="ac_ac_CoA_syn"/>
    <property type="match status" value="1"/>
</dbReference>